<evidence type="ECO:0000256" key="1">
    <source>
        <dbReference type="SAM" id="Phobius"/>
    </source>
</evidence>
<sequence>MIVQSGILLVMFIGQLCTLAPNFYGTIIILASACLYALLAGVSTYPLWVLITLGALVFVAEIGTRGLRRYLTRNYNVSKTYSVNTTVCNLAGIIVADALLGSIIGLTVWELVVGKALVPYLDSISKILVRLMILAIIRFICGVIMITIICKYLLYI</sequence>
<dbReference type="Proteomes" id="UP000199520">
    <property type="component" value="Unassembled WGS sequence"/>
</dbReference>
<feature type="transmembrane region" description="Helical" evidence="1">
    <location>
        <begin position="129"/>
        <end position="154"/>
    </location>
</feature>
<dbReference type="InterPro" id="IPR007403">
    <property type="entry name" value="DUF456"/>
</dbReference>
<keyword evidence="3" id="KW-1185">Reference proteome</keyword>
<feature type="transmembrane region" description="Helical" evidence="1">
    <location>
        <begin position="45"/>
        <end position="67"/>
    </location>
</feature>
<feature type="transmembrane region" description="Helical" evidence="1">
    <location>
        <begin position="87"/>
        <end position="109"/>
    </location>
</feature>
<dbReference type="AlphaFoldDB" id="A0A1I4KSP0"/>
<evidence type="ECO:0000313" key="3">
    <source>
        <dbReference type="Proteomes" id="UP000199520"/>
    </source>
</evidence>
<keyword evidence="1" id="KW-0472">Membrane</keyword>
<accession>A0A1I4KSP0</accession>
<dbReference type="RefSeq" id="WP_090937279.1">
    <property type="nucleotide sequence ID" value="NZ_FOTS01000019.1"/>
</dbReference>
<organism evidence="2 3">
    <name type="scientific">Pelosinus propionicus DSM 13327</name>
    <dbReference type="NCBI Taxonomy" id="1123291"/>
    <lineage>
        <taxon>Bacteria</taxon>
        <taxon>Bacillati</taxon>
        <taxon>Bacillota</taxon>
        <taxon>Negativicutes</taxon>
        <taxon>Selenomonadales</taxon>
        <taxon>Sporomusaceae</taxon>
        <taxon>Pelosinus</taxon>
    </lineage>
</organism>
<dbReference type="OrthoDB" id="1682599at2"/>
<feature type="transmembrane region" description="Helical" evidence="1">
    <location>
        <begin position="7"/>
        <end position="39"/>
    </location>
</feature>
<keyword evidence="1" id="KW-1133">Transmembrane helix</keyword>
<evidence type="ECO:0000313" key="2">
    <source>
        <dbReference type="EMBL" id="SFL81842.1"/>
    </source>
</evidence>
<dbReference type="Pfam" id="PF04306">
    <property type="entry name" value="DUF456"/>
    <property type="match status" value="1"/>
</dbReference>
<name>A0A1I4KSP0_9FIRM</name>
<keyword evidence="1" id="KW-0812">Transmembrane</keyword>
<reference evidence="3" key="1">
    <citation type="submission" date="2016-10" db="EMBL/GenBank/DDBJ databases">
        <authorList>
            <person name="Varghese N."/>
            <person name="Submissions S."/>
        </authorList>
    </citation>
    <scope>NUCLEOTIDE SEQUENCE [LARGE SCALE GENOMIC DNA]</scope>
    <source>
        <strain evidence="3">DSM 13327</strain>
    </source>
</reference>
<proteinExistence type="predicted"/>
<gene>
    <name evidence="2" type="ORF">SAMN04490355_101988</name>
</gene>
<protein>
    <submittedName>
        <fullName evidence="2">Uncharacterized protein</fullName>
    </submittedName>
</protein>
<dbReference type="EMBL" id="FOTS01000019">
    <property type="protein sequence ID" value="SFL81842.1"/>
    <property type="molecule type" value="Genomic_DNA"/>
</dbReference>
<dbReference type="STRING" id="1123291.SAMN04490355_101988"/>